<name>A0A5Q2MK92_9ACTN</name>
<feature type="transmembrane region" description="Helical" evidence="1">
    <location>
        <begin position="103"/>
        <end position="122"/>
    </location>
</feature>
<dbReference type="SUPFAM" id="SSF103481">
    <property type="entry name" value="Multidrug resistance efflux transporter EmrE"/>
    <property type="match status" value="1"/>
</dbReference>
<keyword evidence="1" id="KW-1133">Transmembrane helix</keyword>
<feature type="transmembrane region" description="Helical" evidence="1">
    <location>
        <begin position="157"/>
        <end position="176"/>
    </location>
</feature>
<accession>A0A5Q2MK92</accession>
<keyword evidence="3" id="KW-1185">Reference proteome</keyword>
<evidence type="ECO:0008006" key="4">
    <source>
        <dbReference type="Google" id="ProtNLM"/>
    </source>
</evidence>
<dbReference type="AlphaFoldDB" id="A0A5Q2MK92"/>
<reference evidence="2 3" key="1">
    <citation type="submission" date="2019-11" db="EMBL/GenBank/DDBJ databases">
        <authorList>
            <person name="Li J."/>
        </authorList>
    </citation>
    <scope>NUCLEOTIDE SEQUENCE [LARGE SCALE GENOMIC DNA]</scope>
    <source>
        <strain evidence="2 3">MF47</strain>
    </source>
</reference>
<dbReference type="Gene3D" id="1.10.3730.20">
    <property type="match status" value="1"/>
</dbReference>
<feature type="transmembrane region" description="Helical" evidence="1">
    <location>
        <begin position="74"/>
        <end position="97"/>
    </location>
</feature>
<dbReference type="EMBL" id="CP045737">
    <property type="protein sequence ID" value="QGG41476.1"/>
    <property type="molecule type" value="Genomic_DNA"/>
</dbReference>
<sequence length="291" mass="29172">MLLGLLAASGAALSYGVASVLEAVATRRTETVEGLDPRLMVRLLRSWQYVLGVALDGLGFLLSLVAVRTLPLFVVQSVVASFLAVTAILGAIFLSMRLGRGDWIGLGVVVLGLVLVGASATSDSSVDVSRAEQWGVLAAAALLAVLAVPLAKLDGAAGATALGAVAGLGYGVTAVASRMLPGDLSLDHIAGEIDTLLASPATYALVVGGAVAMLTYSVALQRGSVTRATAPLVVGETVAPAVVGLLLLGDRARPGWGPVAVTGFVLAVVGAVSLARHGEIEAPEPAAPEQG</sequence>
<proteinExistence type="predicted"/>
<organism evidence="2 3">
    <name type="scientific">Aeromicrobium yanjiei</name>
    <dbReference type="NCBI Taxonomy" id="2662028"/>
    <lineage>
        <taxon>Bacteria</taxon>
        <taxon>Bacillati</taxon>
        <taxon>Actinomycetota</taxon>
        <taxon>Actinomycetes</taxon>
        <taxon>Propionibacteriales</taxon>
        <taxon>Nocardioidaceae</taxon>
        <taxon>Aeromicrobium</taxon>
    </lineage>
</organism>
<dbReference type="KEGG" id="aef:GEV26_08920"/>
<evidence type="ECO:0000256" key="1">
    <source>
        <dbReference type="SAM" id="Phobius"/>
    </source>
</evidence>
<feature type="transmembrane region" description="Helical" evidence="1">
    <location>
        <begin position="134"/>
        <end position="151"/>
    </location>
</feature>
<gene>
    <name evidence="2" type="ORF">GEV26_08920</name>
</gene>
<feature type="transmembrane region" description="Helical" evidence="1">
    <location>
        <begin position="196"/>
        <end position="216"/>
    </location>
</feature>
<protein>
    <recommendedName>
        <fullName evidence="4">Integral membrane protein</fullName>
    </recommendedName>
</protein>
<dbReference type="PANTHER" id="PTHR40761">
    <property type="entry name" value="CONSERVED INTEGRAL MEMBRANE ALANINE VALINE AND LEUCINE RICH PROTEIN-RELATED"/>
    <property type="match status" value="1"/>
</dbReference>
<dbReference type="Proteomes" id="UP000392064">
    <property type="component" value="Chromosome"/>
</dbReference>
<evidence type="ECO:0000313" key="2">
    <source>
        <dbReference type="EMBL" id="QGG41476.1"/>
    </source>
</evidence>
<evidence type="ECO:0000313" key="3">
    <source>
        <dbReference type="Proteomes" id="UP000392064"/>
    </source>
</evidence>
<feature type="transmembrane region" description="Helical" evidence="1">
    <location>
        <begin position="47"/>
        <end position="67"/>
    </location>
</feature>
<dbReference type="InterPro" id="IPR037185">
    <property type="entry name" value="EmrE-like"/>
</dbReference>
<keyword evidence="1" id="KW-0812">Transmembrane</keyword>
<dbReference type="PANTHER" id="PTHR40761:SF1">
    <property type="entry name" value="CONSERVED INTEGRAL MEMBRANE ALANINE VALINE AND LEUCINE RICH PROTEIN-RELATED"/>
    <property type="match status" value="1"/>
</dbReference>
<keyword evidence="1" id="KW-0472">Membrane</keyword>
<dbReference type="RefSeq" id="WP_153652744.1">
    <property type="nucleotide sequence ID" value="NZ_CP045737.1"/>
</dbReference>